<keyword evidence="2" id="KW-1185">Reference proteome</keyword>
<protein>
    <submittedName>
        <fullName evidence="1">Uncharacterized protein</fullName>
    </submittedName>
</protein>
<evidence type="ECO:0000313" key="2">
    <source>
        <dbReference type="Proteomes" id="UP000703269"/>
    </source>
</evidence>
<name>A0A9P3LHJ5_9APHY</name>
<reference evidence="1 2" key="1">
    <citation type="submission" date="2021-08" db="EMBL/GenBank/DDBJ databases">
        <title>Draft Genome Sequence of Phanerochaete sordida strain YK-624.</title>
        <authorList>
            <person name="Mori T."/>
            <person name="Dohra H."/>
            <person name="Suzuki T."/>
            <person name="Kawagishi H."/>
            <person name="Hirai H."/>
        </authorList>
    </citation>
    <scope>NUCLEOTIDE SEQUENCE [LARGE SCALE GENOMIC DNA]</scope>
    <source>
        <strain evidence="1 2">YK-624</strain>
    </source>
</reference>
<sequence length="216" mass="24588">MHLLRTVPGITIEWRPCADADRARRAAFAIRRTLTPRPAAPGQVPQRPQYALAGTFVSNYSALKRVTYGLLGIDDVSKLSSNPLVIGRVTCYPVRTRLADPRFRSAATASWRRGRQGAMRPTRASRLGSGRCSFHASPCAWRVFNHLSSRISWTLQKSKRMPMFPARTERSHCKPTHRIYGRRCYRQCTPPMCARSRMRKRILILYSCLLVCSRPS</sequence>
<proteinExistence type="predicted"/>
<comment type="caution">
    <text evidence="1">The sequence shown here is derived from an EMBL/GenBank/DDBJ whole genome shotgun (WGS) entry which is preliminary data.</text>
</comment>
<dbReference type="Proteomes" id="UP000703269">
    <property type="component" value="Unassembled WGS sequence"/>
</dbReference>
<dbReference type="AlphaFoldDB" id="A0A9P3LHJ5"/>
<accession>A0A9P3LHJ5</accession>
<dbReference type="EMBL" id="BPQB01000048">
    <property type="protein sequence ID" value="GJE95395.1"/>
    <property type="molecule type" value="Genomic_DNA"/>
</dbReference>
<organism evidence="1 2">
    <name type="scientific">Phanerochaete sordida</name>
    <dbReference type="NCBI Taxonomy" id="48140"/>
    <lineage>
        <taxon>Eukaryota</taxon>
        <taxon>Fungi</taxon>
        <taxon>Dikarya</taxon>
        <taxon>Basidiomycota</taxon>
        <taxon>Agaricomycotina</taxon>
        <taxon>Agaricomycetes</taxon>
        <taxon>Polyporales</taxon>
        <taxon>Phanerochaetaceae</taxon>
        <taxon>Phanerochaete</taxon>
    </lineage>
</organism>
<evidence type="ECO:0000313" key="1">
    <source>
        <dbReference type="EMBL" id="GJE95395.1"/>
    </source>
</evidence>
<gene>
    <name evidence="1" type="ORF">PsYK624_115790</name>
</gene>